<evidence type="ECO:0000259" key="4">
    <source>
        <dbReference type="PROSITE" id="PS50106"/>
    </source>
</evidence>
<proteinExistence type="inferred from homology"/>
<dbReference type="SMART" id="SM00228">
    <property type="entry name" value="PDZ"/>
    <property type="match status" value="1"/>
</dbReference>
<dbReference type="InterPro" id="IPR001940">
    <property type="entry name" value="Peptidase_S1C"/>
</dbReference>
<dbReference type="InterPro" id="IPR051201">
    <property type="entry name" value="Chloro_Bact_Ser_Proteases"/>
</dbReference>
<dbReference type="Pfam" id="PF13180">
    <property type="entry name" value="PDZ_2"/>
    <property type="match status" value="1"/>
</dbReference>
<dbReference type="InterPro" id="IPR009003">
    <property type="entry name" value="Peptidase_S1_PA"/>
</dbReference>
<dbReference type="Gene3D" id="2.30.42.10">
    <property type="match status" value="1"/>
</dbReference>
<name>A0ABQ3VKN0_9CHLR</name>
<evidence type="ECO:0000313" key="6">
    <source>
        <dbReference type="Proteomes" id="UP000635565"/>
    </source>
</evidence>
<dbReference type="InterPro" id="IPR043504">
    <property type="entry name" value="Peptidase_S1_PA_chymotrypsin"/>
</dbReference>
<dbReference type="Proteomes" id="UP000635565">
    <property type="component" value="Unassembled WGS sequence"/>
</dbReference>
<organism evidence="5 6">
    <name type="scientific">Dictyobacter formicarum</name>
    <dbReference type="NCBI Taxonomy" id="2778368"/>
    <lineage>
        <taxon>Bacteria</taxon>
        <taxon>Bacillati</taxon>
        <taxon>Chloroflexota</taxon>
        <taxon>Ktedonobacteria</taxon>
        <taxon>Ktedonobacterales</taxon>
        <taxon>Dictyobacteraceae</taxon>
        <taxon>Dictyobacter</taxon>
    </lineage>
</organism>
<comment type="caution">
    <text evidence="5">The sequence shown here is derived from an EMBL/GenBank/DDBJ whole genome shotgun (WGS) entry which is preliminary data.</text>
</comment>
<protein>
    <submittedName>
        <fullName evidence="5">Serine protease</fullName>
    </submittedName>
</protein>
<sequence length="303" mass="31762">MENTTYDTALLRALSNQMADAVERATPSLVTVMGRARQSGSGTVIAPELVMTASHILERENDIKIQSHEQTQFPATLVGRDKTTDLALLRVPGLKLPAAVAAAEPARVGQLVLALGRPSEDGVMASSGIISALGGPLRTSQGTVLERYIRTDATPYPGFSGGPLLDTQGQVLGILTTGLANGVPLAIPMAQAQSIADALAQQGYIKRGFLGLSSQLVHLPEAQRAGRAQDHGLLIVNVEEKSPAQQAGLLIGDILVSLDGHAVTDTEDLQLLLTGERVGKALPVEVIRGDAVQTLSVTPGQRR</sequence>
<keyword evidence="2 5" id="KW-0645">Protease</keyword>
<evidence type="ECO:0000256" key="1">
    <source>
        <dbReference type="ARBA" id="ARBA00010541"/>
    </source>
</evidence>
<dbReference type="GO" id="GO:0006508">
    <property type="term" value="P:proteolysis"/>
    <property type="evidence" value="ECO:0007669"/>
    <property type="project" value="UniProtKB-KW"/>
</dbReference>
<keyword evidence="3" id="KW-0378">Hydrolase</keyword>
<accession>A0ABQ3VKN0</accession>
<dbReference type="SUPFAM" id="SSF50156">
    <property type="entry name" value="PDZ domain-like"/>
    <property type="match status" value="1"/>
</dbReference>
<dbReference type="PANTHER" id="PTHR43343">
    <property type="entry name" value="PEPTIDASE S12"/>
    <property type="match status" value="1"/>
</dbReference>
<feature type="domain" description="PDZ" evidence="4">
    <location>
        <begin position="206"/>
        <end position="290"/>
    </location>
</feature>
<dbReference type="PANTHER" id="PTHR43343:SF3">
    <property type="entry name" value="PROTEASE DO-LIKE 8, CHLOROPLASTIC"/>
    <property type="match status" value="1"/>
</dbReference>
<dbReference type="InterPro" id="IPR036034">
    <property type="entry name" value="PDZ_sf"/>
</dbReference>
<dbReference type="Gene3D" id="2.40.10.10">
    <property type="entry name" value="Trypsin-like serine proteases"/>
    <property type="match status" value="2"/>
</dbReference>
<dbReference type="SUPFAM" id="SSF50494">
    <property type="entry name" value="Trypsin-like serine proteases"/>
    <property type="match status" value="1"/>
</dbReference>
<evidence type="ECO:0000256" key="3">
    <source>
        <dbReference type="ARBA" id="ARBA00022801"/>
    </source>
</evidence>
<dbReference type="EMBL" id="BNJJ01000010">
    <property type="protein sequence ID" value="GHO85946.1"/>
    <property type="molecule type" value="Genomic_DNA"/>
</dbReference>
<dbReference type="GO" id="GO:0008233">
    <property type="term" value="F:peptidase activity"/>
    <property type="evidence" value="ECO:0007669"/>
    <property type="project" value="UniProtKB-KW"/>
</dbReference>
<dbReference type="PRINTS" id="PR00834">
    <property type="entry name" value="PROTEASES2C"/>
</dbReference>
<dbReference type="InterPro" id="IPR001478">
    <property type="entry name" value="PDZ"/>
</dbReference>
<evidence type="ECO:0000313" key="5">
    <source>
        <dbReference type="EMBL" id="GHO85946.1"/>
    </source>
</evidence>
<reference evidence="5 6" key="1">
    <citation type="journal article" date="2021" name="Int. J. Syst. Evol. Microbiol.">
        <title>Reticulibacter mediterranei gen. nov., sp. nov., within the new family Reticulibacteraceae fam. nov., and Ktedonospora formicarum gen. nov., sp. nov., Ktedonobacter robiniae sp. nov., Dictyobacter formicarum sp. nov. and Dictyobacter arantiisoli sp. nov., belonging to the class Ktedonobacteria.</title>
        <authorList>
            <person name="Yabe S."/>
            <person name="Zheng Y."/>
            <person name="Wang C.M."/>
            <person name="Sakai Y."/>
            <person name="Abe K."/>
            <person name="Yokota A."/>
            <person name="Donadio S."/>
            <person name="Cavaletti L."/>
            <person name="Monciardini P."/>
        </authorList>
    </citation>
    <scope>NUCLEOTIDE SEQUENCE [LARGE SCALE GENOMIC DNA]</scope>
    <source>
        <strain evidence="5 6">SOSP1-9</strain>
    </source>
</reference>
<evidence type="ECO:0000256" key="2">
    <source>
        <dbReference type="ARBA" id="ARBA00022670"/>
    </source>
</evidence>
<dbReference type="PROSITE" id="PS50106">
    <property type="entry name" value="PDZ"/>
    <property type="match status" value="1"/>
</dbReference>
<dbReference type="Pfam" id="PF13365">
    <property type="entry name" value="Trypsin_2"/>
    <property type="match status" value="1"/>
</dbReference>
<dbReference type="RefSeq" id="WP_201363574.1">
    <property type="nucleotide sequence ID" value="NZ_BNJJ01000010.1"/>
</dbReference>
<gene>
    <name evidence="5" type="ORF">KSZ_39520</name>
</gene>
<comment type="similarity">
    <text evidence="1">Belongs to the peptidase S1C family.</text>
</comment>
<keyword evidence="6" id="KW-1185">Reference proteome</keyword>